<gene>
    <name evidence="6" type="ORF">CEUSTIGMA_g5593.t1</name>
</gene>
<comment type="similarity">
    <text evidence="1">Belongs to the tubulin family.</text>
</comment>
<accession>A0A250X506</accession>
<dbReference type="PRINTS" id="PR01161">
    <property type="entry name" value="TUBULIN"/>
</dbReference>
<dbReference type="EMBL" id="BEGY01000030">
    <property type="protein sequence ID" value="GAX78151.1"/>
    <property type="molecule type" value="Genomic_DNA"/>
</dbReference>
<dbReference type="AlphaFoldDB" id="A0A250X506"/>
<evidence type="ECO:0000259" key="5">
    <source>
        <dbReference type="SMART" id="SM00864"/>
    </source>
</evidence>
<sequence length="536" mass="57022">MPVVTLQVGQCGNQLGQALWDALDAQCNASTTTRSSDSDLKEASYFFKHDADGQRKARCLLIDTEPKVVHAVLNHDAQGLFSRRRCFLGHSGRGNNWAYGYSQMFTGRTDGGKSHLKSQSAAAAGIPSASGAALHSAPWNNSALVEEPGKEEFHILEQVVEGIRKECEECDGAADFLMLHSLGGGSGSGLGSRLLEHLREEYPLHNIATVSVAPRAAGDSPMQSLNSVLALSFLQAYSDSVMLFNNQDMIEAAGRGDKTGTASLEDVNSHISKAVMGALWPLNPREAHSGVSRIRDMVATVSPDVCCKIVEARTSAVHTSDSLDYREACKSVQRQFSRFDKLDCDRPVTSSDSLLIARGLQAAPPPRFAQASASTNSSPSACGTGQETVLASTYIKACGGVSAFAGGGMYQTDVDCLDCVKVRTGPALKAVPASNSSSRKLNADSKRIAGGNPSGYSAASSASVTVIANRSSVIGQLADTLDRATSIWRAGAYLHWYERCGCSKESIRTAIEQVSDVAECYRSVHGIQDWLEAGDD</sequence>
<dbReference type="OrthoDB" id="2588702at2759"/>
<evidence type="ECO:0000313" key="6">
    <source>
        <dbReference type="EMBL" id="GAX78151.1"/>
    </source>
</evidence>
<organism evidence="6 7">
    <name type="scientific">Chlamydomonas eustigma</name>
    <dbReference type="NCBI Taxonomy" id="1157962"/>
    <lineage>
        <taxon>Eukaryota</taxon>
        <taxon>Viridiplantae</taxon>
        <taxon>Chlorophyta</taxon>
        <taxon>core chlorophytes</taxon>
        <taxon>Chlorophyceae</taxon>
        <taxon>CS clade</taxon>
        <taxon>Chlamydomonadales</taxon>
        <taxon>Chlamydomonadaceae</taxon>
        <taxon>Chlamydomonas</taxon>
    </lineage>
</organism>
<comment type="caution">
    <text evidence="6">The sequence shown here is derived from an EMBL/GenBank/DDBJ whole genome shotgun (WGS) entry which is preliminary data.</text>
</comment>
<dbReference type="GO" id="GO:0005525">
    <property type="term" value="F:GTP binding"/>
    <property type="evidence" value="ECO:0007669"/>
    <property type="project" value="UniProtKB-KW"/>
</dbReference>
<dbReference type="PANTHER" id="PTHR11588">
    <property type="entry name" value="TUBULIN"/>
    <property type="match status" value="1"/>
</dbReference>
<evidence type="ECO:0000256" key="1">
    <source>
        <dbReference type="ARBA" id="ARBA00009636"/>
    </source>
</evidence>
<evidence type="ECO:0000256" key="4">
    <source>
        <dbReference type="ARBA" id="ARBA00023134"/>
    </source>
</evidence>
<dbReference type="Proteomes" id="UP000232323">
    <property type="component" value="Unassembled WGS sequence"/>
</dbReference>
<evidence type="ECO:0000256" key="3">
    <source>
        <dbReference type="ARBA" id="ARBA00022741"/>
    </source>
</evidence>
<dbReference type="Pfam" id="PF00091">
    <property type="entry name" value="Tubulin"/>
    <property type="match status" value="2"/>
</dbReference>
<dbReference type="Gene3D" id="3.40.50.1440">
    <property type="entry name" value="Tubulin/FtsZ, GTPase domain"/>
    <property type="match status" value="1"/>
</dbReference>
<keyword evidence="7" id="KW-1185">Reference proteome</keyword>
<name>A0A250X506_9CHLO</name>
<dbReference type="SUPFAM" id="SSF52490">
    <property type="entry name" value="Tubulin nucleotide-binding domain-like"/>
    <property type="match status" value="1"/>
</dbReference>
<dbReference type="InterPro" id="IPR000217">
    <property type="entry name" value="Tubulin"/>
</dbReference>
<dbReference type="InterPro" id="IPR008280">
    <property type="entry name" value="Tub_FtsZ_C"/>
</dbReference>
<reference evidence="6 7" key="1">
    <citation type="submission" date="2017-08" db="EMBL/GenBank/DDBJ databases">
        <title>Acidophilic green algal genome provides insights into adaptation to an acidic environment.</title>
        <authorList>
            <person name="Hirooka S."/>
            <person name="Hirose Y."/>
            <person name="Kanesaki Y."/>
            <person name="Higuchi S."/>
            <person name="Fujiwara T."/>
            <person name="Onuma R."/>
            <person name="Era A."/>
            <person name="Ohbayashi R."/>
            <person name="Uzuka A."/>
            <person name="Nozaki H."/>
            <person name="Yoshikawa H."/>
            <person name="Miyagishima S.Y."/>
        </authorList>
    </citation>
    <scope>NUCLEOTIDE SEQUENCE [LARGE SCALE GENOMIC DNA]</scope>
    <source>
        <strain evidence="6 7">NIES-2499</strain>
    </source>
</reference>
<dbReference type="InterPro" id="IPR003008">
    <property type="entry name" value="Tubulin_FtsZ_GTPase"/>
</dbReference>
<dbReference type="InterPro" id="IPR036525">
    <property type="entry name" value="Tubulin/FtsZ_GTPase_sf"/>
</dbReference>
<dbReference type="SUPFAM" id="SSF55307">
    <property type="entry name" value="Tubulin C-terminal domain-like"/>
    <property type="match status" value="1"/>
</dbReference>
<protein>
    <recommendedName>
        <fullName evidence="5">Tubulin/FtsZ GTPase domain-containing protein</fullName>
    </recommendedName>
</protein>
<dbReference type="STRING" id="1157962.A0A250X506"/>
<dbReference type="GO" id="GO:0005874">
    <property type="term" value="C:microtubule"/>
    <property type="evidence" value="ECO:0007669"/>
    <property type="project" value="UniProtKB-KW"/>
</dbReference>
<keyword evidence="2" id="KW-0493">Microtubule</keyword>
<feature type="domain" description="Tubulin/FtsZ GTPase" evidence="5">
    <location>
        <begin position="43"/>
        <end position="287"/>
    </location>
</feature>
<keyword evidence="4" id="KW-0342">GTP-binding</keyword>
<dbReference type="SMART" id="SM00864">
    <property type="entry name" value="Tubulin"/>
    <property type="match status" value="1"/>
</dbReference>
<dbReference type="GO" id="GO:0007017">
    <property type="term" value="P:microtubule-based process"/>
    <property type="evidence" value="ECO:0007669"/>
    <property type="project" value="InterPro"/>
</dbReference>
<keyword evidence="3" id="KW-0547">Nucleotide-binding</keyword>
<evidence type="ECO:0000313" key="7">
    <source>
        <dbReference type="Proteomes" id="UP000232323"/>
    </source>
</evidence>
<proteinExistence type="inferred from homology"/>
<evidence type="ECO:0000256" key="2">
    <source>
        <dbReference type="ARBA" id="ARBA00022701"/>
    </source>
</evidence>